<feature type="transmembrane region" description="Helical" evidence="1">
    <location>
        <begin position="57"/>
        <end position="79"/>
    </location>
</feature>
<comment type="caution">
    <text evidence="2">The sequence shown here is derived from an EMBL/GenBank/DDBJ whole genome shotgun (WGS) entry which is preliminary data.</text>
</comment>
<organism evidence="2 3">
    <name type="scientific">Paenibacillus piri</name>
    <dbReference type="NCBI Taxonomy" id="2547395"/>
    <lineage>
        <taxon>Bacteria</taxon>
        <taxon>Bacillati</taxon>
        <taxon>Bacillota</taxon>
        <taxon>Bacilli</taxon>
        <taxon>Bacillales</taxon>
        <taxon>Paenibacillaceae</taxon>
        <taxon>Paenibacillus</taxon>
    </lineage>
</organism>
<dbReference type="Proteomes" id="UP000295636">
    <property type="component" value="Unassembled WGS sequence"/>
</dbReference>
<keyword evidence="1" id="KW-0812">Transmembrane</keyword>
<evidence type="ECO:0000256" key="1">
    <source>
        <dbReference type="SAM" id="Phobius"/>
    </source>
</evidence>
<proteinExistence type="predicted"/>
<keyword evidence="3" id="KW-1185">Reference proteome</keyword>
<protein>
    <submittedName>
        <fullName evidence="2">Stage V sporulation protein AB</fullName>
    </submittedName>
</protein>
<feature type="transmembrane region" description="Helical" evidence="1">
    <location>
        <begin position="15"/>
        <end position="36"/>
    </location>
</feature>
<sequence length="145" mass="15993">MRRVMNEWWTIPLQVFIGFAGGLAVGSGMVAFLVVLDVIPRLAQITRSYSLIRWYEAAVVLGSLFFTITDFFQITYSLFPLSAAVFGLFAGGFVGMLAGALTEVINVLPILAKRIGMGSYMIWLLMAMIFGKMIGSLLDWLQILG</sequence>
<accession>A0A4R5KVU7</accession>
<evidence type="ECO:0000313" key="2">
    <source>
        <dbReference type="EMBL" id="TDF99288.1"/>
    </source>
</evidence>
<evidence type="ECO:0000313" key="3">
    <source>
        <dbReference type="Proteomes" id="UP000295636"/>
    </source>
</evidence>
<gene>
    <name evidence="2" type="ORF">E1757_05355</name>
</gene>
<feature type="transmembrane region" description="Helical" evidence="1">
    <location>
        <begin position="120"/>
        <end position="143"/>
    </location>
</feature>
<reference evidence="2 3" key="1">
    <citation type="submission" date="2019-03" db="EMBL/GenBank/DDBJ databases">
        <title>This is whole genome sequence of Paenibacillus sp MS74 strain.</title>
        <authorList>
            <person name="Trinh H.N."/>
        </authorList>
    </citation>
    <scope>NUCLEOTIDE SEQUENCE [LARGE SCALE GENOMIC DNA]</scope>
    <source>
        <strain evidence="2 3">MS74</strain>
    </source>
</reference>
<feature type="transmembrane region" description="Helical" evidence="1">
    <location>
        <begin position="85"/>
        <end position="108"/>
    </location>
</feature>
<dbReference type="OrthoDB" id="9790504at2"/>
<dbReference type="InterPro" id="IPR020144">
    <property type="entry name" value="SpoVAB"/>
</dbReference>
<dbReference type="Pfam" id="PF13782">
    <property type="entry name" value="SpoVAB"/>
    <property type="match status" value="1"/>
</dbReference>
<keyword evidence="1" id="KW-0472">Membrane</keyword>
<dbReference type="AlphaFoldDB" id="A0A4R5KVU7"/>
<dbReference type="EMBL" id="SMRT01000002">
    <property type="protein sequence ID" value="TDF99288.1"/>
    <property type="molecule type" value="Genomic_DNA"/>
</dbReference>
<keyword evidence="1" id="KW-1133">Transmembrane helix</keyword>
<name>A0A4R5KVU7_9BACL</name>